<comment type="caution">
    <text evidence="2">The sequence shown here is derived from an EMBL/GenBank/DDBJ whole genome shotgun (WGS) entry which is preliminary data.</text>
</comment>
<evidence type="ECO:0000313" key="2">
    <source>
        <dbReference type="EMBL" id="KEQ17895.1"/>
    </source>
</evidence>
<dbReference type="Proteomes" id="UP000028073">
    <property type="component" value="Unassembled WGS sequence"/>
</dbReference>
<dbReference type="InterPro" id="IPR014942">
    <property type="entry name" value="AbiEii"/>
</dbReference>
<dbReference type="Gene3D" id="3.10.450.620">
    <property type="entry name" value="JHP933, nucleotidyltransferase-like core domain"/>
    <property type="match status" value="1"/>
</dbReference>
<sequence length="308" mass="35281">MDKDSVYYQQVSLLIRMLSVVATEPVFALKGGTAINLFVQDFPRLSVDIDLAYLPLEPRDEALKNVRSALERIAERINTQPSTSAVLQDNRQDELRIIVTTESATIKIEVSPVARGTLHDPELLPVVESVEDEFGYAEIPVVSQADLYGGKLCAAMDRQHPRDLYDVQRLLNAGGISREIFTGFLTYTLSHPRPIHEVMSPRWKELEQTFYDEFAGMTNEPVELNELIETRSRMVAALQAHFTERDQDFLLSFKRGKPDWTLFDEPSAAELPAIRWKLMNVQRLSKNKDKHQQQLEKLENTLKQWLQV</sequence>
<keyword evidence="1" id="KW-0175">Coiled coil</keyword>
<dbReference type="STRING" id="1137799.GZ78_09655"/>
<organism evidence="2 3">
    <name type="scientific">Endozoicomonas numazuensis</name>
    <dbReference type="NCBI Taxonomy" id="1137799"/>
    <lineage>
        <taxon>Bacteria</taxon>
        <taxon>Pseudomonadati</taxon>
        <taxon>Pseudomonadota</taxon>
        <taxon>Gammaproteobacteria</taxon>
        <taxon>Oceanospirillales</taxon>
        <taxon>Endozoicomonadaceae</taxon>
        <taxon>Endozoicomonas</taxon>
    </lineage>
</organism>
<evidence type="ECO:0008006" key="4">
    <source>
        <dbReference type="Google" id="ProtNLM"/>
    </source>
</evidence>
<dbReference type="RefSeq" id="WP_034834829.1">
    <property type="nucleotide sequence ID" value="NZ_JOKH01000002.1"/>
</dbReference>
<dbReference type="Pfam" id="PF08843">
    <property type="entry name" value="AbiEii"/>
    <property type="match status" value="1"/>
</dbReference>
<dbReference type="AlphaFoldDB" id="A0A081NHH2"/>
<evidence type="ECO:0000313" key="3">
    <source>
        <dbReference type="Proteomes" id="UP000028073"/>
    </source>
</evidence>
<accession>A0A081NHH2</accession>
<dbReference type="OrthoDB" id="1550603at2"/>
<dbReference type="eggNOG" id="COG2253">
    <property type="taxonomic scope" value="Bacteria"/>
</dbReference>
<feature type="coiled-coil region" evidence="1">
    <location>
        <begin position="281"/>
        <end position="308"/>
    </location>
</feature>
<protein>
    <recommendedName>
        <fullName evidence="4">Nucleotidyl transferase AbiEii/AbiGii toxin family protein</fullName>
    </recommendedName>
</protein>
<gene>
    <name evidence="2" type="ORF">GZ78_09655</name>
</gene>
<evidence type="ECO:0000256" key="1">
    <source>
        <dbReference type="SAM" id="Coils"/>
    </source>
</evidence>
<dbReference type="EMBL" id="JOKH01000002">
    <property type="protein sequence ID" value="KEQ17895.1"/>
    <property type="molecule type" value="Genomic_DNA"/>
</dbReference>
<reference evidence="2 3" key="1">
    <citation type="submission" date="2014-06" db="EMBL/GenBank/DDBJ databases">
        <title>Whole Genome Sequences of Three Symbiotic Endozoicomonas Bacteria.</title>
        <authorList>
            <person name="Neave M.J."/>
            <person name="Apprill A."/>
            <person name="Voolstra C.R."/>
        </authorList>
    </citation>
    <scope>NUCLEOTIDE SEQUENCE [LARGE SCALE GENOMIC DNA]</scope>
    <source>
        <strain evidence="2 3">DSM 25634</strain>
    </source>
</reference>
<name>A0A081NHH2_9GAMM</name>
<proteinExistence type="predicted"/>
<keyword evidence="3" id="KW-1185">Reference proteome</keyword>